<keyword evidence="5 10" id="KW-0067">ATP-binding</keyword>
<evidence type="ECO:0000256" key="10">
    <source>
        <dbReference type="RuleBase" id="RU363036"/>
    </source>
</evidence>
<dbReference type="STRING" id="1423796.FC24_GL000473"/>
<dbReference type="InterPro" id="IPR002305">
    <property type="entry name" value="aa-tRNA-synth_Ic"/>
</dbReference>
<keyword evidence="11" id="KW-1133">Transmembrane helix</keyword>
<reference evidence="12 13" key="1">
    <citation type="journal article" date="2015" name="Genome Announc.">
        <title>Expanding the biotechnology potential of lactobacilli through comparative genomics of 213 strains and associated genera.</title>
        <authorList>
            <person name="Sun Z."/>
            <person name="Harris H.M."/>
            <person name="McCann A."/>
            <person name="Guo C."/>
            <person name="Argimon S."/>
            <person name="Zhang W."/>
            <person name="Yang X."/>
            <person name="Jeffery I.B."/>
            <person name="Cooney J.C."/>
            <person name="Kagawa T.F."/>
            <person name="Liu W."/>
            <person name="Song Y."/>
            <person name="Salvetti E."/>
            <person name="Wrobel A."/>
            <person name="Rasinkangas P."/>
            <person name="Parkhill J."/>
            <person name="Rea M.C."/>
            <person name="O'Sullivan O."/>
            <person name="Ritari J."/>
            <person name="Douillard F.P."/>
            <person name="Paul Ross R."/>
            <person name="Yang R."/>
            <person name="Briner A.E."/>
            <person name="Felis G.E."/>
            <person name="de Vos W.M."/>
            <person name="Barrangou R."/>
            <person name="Klaenhammer T.R."/>
            <person name="Caufield P.W."/>
            <person name="Cui Y."/>
            <person name="Zhang H."/>
            <person name="O'Toole P.W."/>
        </authorList>
    </citation>
    <scope>NUCLEOTIDE SEQUENCE [LARGE SCALE GENOMIC DNA]</scope>
    <source>
        <strain evidence="12 13">DSM 20253</strain>
    </source>
</reference>
<dbReference type="Proteomes" id="UP000051638">
    <property type="component" value="Unassembled WGS sequence"/>
</dbReference>
<evidence type="ECO:0000256" key="2">
    <source>
        <dbReference type="ARBA" id="ARBA00013161"/>
    </source>
</evidence>
<keyword evidence="7 10" id="KW-0030">Aminoacyl-tRNA synthetase</keyword>
<dbReference type="Gene3D" id="3.40.50.620">
    <property type="entry name" value="HUPs"/>
    <property type="match status" value="1"/>
</dbReference>
<keyword evidence="3 10" id="KW-0436">Ligase</keyword>
<dbReference type="PANTHER" id="PTHR43766">
    <property type="entry name" value="TRYPTOPHAN--TRNA LIGASE, MITOCHONDRIAL"/>
    <property type="match status" value="1"/>
</dbReference>
<accession>A0A0R2DGT5</accession>
<evidence type="ECO:0000256" key="3">
    <source>
        <dbReference type="ARBA" id="ARBA00022598"/>
    </source>
</evidence>
<keyword evidence="11" id="KW-0812">Transmembrane</keyword>
<dbReference type="CDD" id="cd00806">
    <property type="entry name" value="TrpRS_core"/>
    <property type="match status" value="1"/>
</dbReference>
<keyword evidence="6 10" id="KW-0648">Protein biosynthesis</keyword>
<dbReference type="InterPro" id="IPR001412">
    <property type="entry name" value="aa-tRNA-synth_I_CS"/>
</dbReference>
<dbReference type="NCBIfam" id="TIGR00233">
    <property type="entry name" value="trpS"/>
    <property type="match status" value="1"/>
</dbReference>
<dbReference type="FunFam" id="1.10.240.10:FF:000005">
    <property type="entry name" value="Tryptophan--tRNA ligase"/>
    <property type="match status" value="1"/>
</dbReference>
<comment type="catalytic activity">
    <reaction evidence="8">
        <text>tRNA(Trp) + L-tryptophan + ATP = L-tryptophyl-tRNA(Trp) + AMP + diphosphate + H(+)</text>
        <dbReference type="Rhea" id="RHEA:24080"/>
        <dbReference type="Rhea" id="RHEA-COMP:9671"/>
        <dbReference type="Rhea" id="RHEA-COMP:9705"/>
        <dbReference type="ChEBI" id="CHEBI:15378"/>
        <dbReference type="ChEBI" id="CHEBI:30616"/>
        <dbReference type="ChEBI" id="CHEBI:33019"/>
        <dbReference type="ChEBI" id="CHEBI:57912"/>
        <dbReference type="ChEBI" id="CHEBI:78442"/>
        <dbReference type="ChEBI" id="CHEBI:78535"/>
        <dbReference type="ChEBI" id="CHEBI:456215"/>
        <dbReference type="EC" id="6.1.1.2"/>
    </reaction>
</comment>
<comment type="caution">
    <text evidence="12">The sequence shown here is derived from an EMBL/GenBank/DDBJ whole genome shotgun (WGS) entry which is preliminary data.</text>
</comment>
<dbReference type="AlphaFoldDB" id="A0A0R2DGT5"/>
<dbReference type="Gene3D" id="1.10.240.10">
    <property type="entry name" value="Tyrosyl-Transfer RNA Synthetase"/>
    <property type="match status" value="1"/>
</dbReference>
<evidence type="ECO:0000313" key="13">
    <source>
        <dbReference type="Proteomes" id="UP000051638"/>
    </source>
</evidence>
<name>A0A0R2DGT5_9LACO</name>
<dbReference type="FunFam" id="3.40.50.620:FF:000094">
    <property type="entry name" value="Tryptophan--tRNA ligase"/>
    <property type="match status" value="1"/>
</dbReference>
<dbReference type="PRINTS" id="PR01039">
    <property type="entry name" value="TRNASYNTHTRP"/>
</dbReference>
<dbReference type="GO" id="GO:0004830">
    <property type="term" value="F:tryptophan-tRNA ligase activity"/>
    <property type="evidence" value="ECO:0007669"/>
    <property type="project" value="UniProtKB-UniRule"/>
</dbReference>
<comment type="similarity">
    <text evidence="1 10">Belongs to the class-I aminoacyl-tRNA synthetase family.</text>
</comment>
<sequence>MKISNDCGGCALSKSGVEKRHNLGGTTTFGVLLIAISIGPFLLGKGINMAKKVLLTGDRPTGQLHIGHYIGSLRNRVKMQNSGQYQPYIMIADMQALTDNARDPEKIRHSLLQVALDYLAVGIDPAKTTILVQSQVPALNELTMHYLNLVSVARLQRNPTVKNEIQQKGFGQSIPAGFLIYPVSQAADITAFKAEVVPVGDDQEPMLEQTREIVRSFNHIYQKSVLVEPEGVFPPHGQGRLPGLDGNAKMSKSLNNAIYLADSADVIQKKVMAMYTDPQHVHVEDPGRVEGNVVFTYLDVFAQDKAYVAELKAQYQAGGLGDVKLKRYLNEVIQAALAPIRKRRETYAKDPAAVYSILEKGSAKANQVAQQTLSEVRAAIGINYFG</sequence>
<evidence type="ECO:0000313" key="12">
    <source>
        <dbReference type="EMBL" id="KRM99276.1"/>
    </source>
</evidence>
<evidence type="ECO:0000256" key="1">
    <source>
        <dbReference type="ARBA" id="ARBA00005594"/>
    </source>
</evidence>
<dbReference type="SUPFAM" id="SSF52374">
    <property type="entry name" value="Nucleotidylyl transferase"/>
    <property type="match status" value="1"/>
</dbReference>
<dbReference type="GO" id="GO:0005829">
    <property type="term" value="C:cytosol"/>
    <property type="evidence" value="ECO:0007669"/>
    <property type="project" value="TreeGrafter"/>
</dbReference>
<keyword evidence="11" id="KW-0472">Membrane</keyword>
<dbReference type="EC" id="6.1.1.2" evidence="2 9"/>
<dbReference type="InterPro" id="IPR014729">
    <property type="entry name" value="Rossmann-like_a/b/a_fold"/>
</dbReference>
<dbReference type="InterPro" id="IPR050203">
    <property type="entry name" value="Trp-tRNA_synthetase"/>
</dbReference>
<proteinExistence type="inferred from homology"/>
<evidence type="ECO:0000256" key="5">
    <source>
        <dbReference type="ARBA" id="ARBA00022840"/>
    </source>
</evidence>
<dbReference type="PATRIC" id="fig|1423796.3.peg.487"/>
<organism evidence="12 13">
    <name type="scientific">Loigolactobacillus rennini DSM 20253</name>
    <dbReference type="NCBI Taxonomy" id="1423796"/>
    <lineage>
        <taxon>Bacteria</taxon>
        <taxon>Bacillati</taxon>
        <taxon>Bacillota</taxon>
        <taxon>Bacilli</taxon>
        <taxon>Lactobacillales</taxon>
        <taxon>Lactobacillaceae</taxon>
        <taxon>Loigolactobacillus</taxon>
    </lineage>
</organism>
<evidence type="ECO:0000256" key="8">
    <source>
        <dbReference type="ARBA" id="ARBA00049929"/>
    </source>
</evidence>
<dbReference type="GO" id="GO:0005524">
    <property type="term" value="F:ATP binding"/>
    <property type="evidence" value="ECO:0007669"/>
    <property type="project" value="UniProtKB-KW"/>
</dbReference>
<keyword evidence="13" id="KW-1185">Reference proteome</keyword>
<dbReference type="EMBL" id="AYYI01000017">
    <property type="protein sequence ID" value="KRM99276.1"/>
    <property type="molecule type" value="Genomic_DNA"/>
</dbReference>
<evidence type="ECO:0000256" key="6">
    <source>
        <dbReference type="ARBA" id="ARBA00022917"/>
    </source>
</evidence>
<evidence type="ECO:0000256" key="4">
    <source>
        <dbReference type="ARBA" id="ARBA00022741"/>
    </source>
</evidence>
<protein>
    <recommendedName>
        <fullName evidence="2 9">Tryptophan--tRNA ligase</fullName>
        <ecNumber evidence="2 9">6.1.1.2</ecNumber>
    </recommendedName>
</protein>
<dbReference type="GO" id="GO:0006436">
    <property type="term" value="P:tryptophanyl-tRNA aminoacylation"/>
    <property type="evidence" value="ECO:0007669"/>
    <property type="project" value="UniProtKB-UniRule"/>
</dbReference>
<evidence type="ECO:0000256" key="7">
    <source>
        <dbReference type="ARBA" id="ARBA00023146"/>
    </source>
</evidence>
<keyword evidence="4 10" id="KW-0547">Nucleotide-binding</keyword>
<evidence type="ECO:0000256" key="9">
    <source>
        <dbReference type="NCBIfam" id="TIGR00233"/>
    </source>
</evidence>
<dbReference type="PANTHER" id="PTHR43766:SF1">
    <property type="entry name" value="TRYPTOPHAN--TRNA LIGASE, MITOCHONDRIAL"/>
    <property type="match status" value="1"/>
</dbReference>
<evidence type="ECO:0000256" key="11">
    <source>
        <dbReference type="SAM" id="Phobius"/>
    </source>
</evidence>
<gene>
    <name evidence="12" type="ORF">FC24_GL000473</name>
</gene>
<dbReference type="PROSITE" id="PS00178">
    <property type="entry name" value="AA_TRNA_LIGASE_I"/>
    <property type="match status" value="1"/>
</dbReference>
<dbReference type="Pfam" id="PF00579">
    <property type="entry name" value="tRNA-synt_1b"/>
    <property type="match status" value="1"/>
</dbReference>
<feature type="transmembrane region" description="Helical" evidence="11">
    <location>
        <begin position="23"/>
        <end position="43"/>
    </location>
</feature>
<dbReference type="InterPro" id="IPR002306">
    <property type="entry name" value="Trp-tRNA-ligase"/>
</dbReference>